<dbReference type="Proteomes" id="UP000036834">
    <property type="component" value="Unassembled WGS sequence"/>
</dbReference>
<reference evidence="1 4" key="3">
    <citation type="submission" date="2019-06" db="EMBL/GenBank/DDBJ databases">
        <title>Whole genome shotgun sequence of Brevibacillus reuszeri NBRC 15719.</title>
        <authorList>
            <person name="Hosoyama A."/>
            <person name="Uohara A."/>
            <person name="Ohji S."/>
            <person name="Ichikawa N."/>
        </authorList>
    </citation>
    <scope>NUCLEOTIDE SEQUENCE [LARGE SCALE GENOMIC DNA]</scope>
    <source>
        <strain evidence="1 4">NBRC 15719</strain>
    </source>
</reference>
<evidence type="ECO:0000313" key="1">
    <source>
        <dbReference type="EMBL" id="GED70666.1"/>
    </source>
</evidence>
<dbReference type="Pfam" id="PF16258">
    <property type="entry name" value="DUF4912"/>
    <property type="match status" value="1"/>
</dbReference>
<dbReference type="EMBL" id="BJON01000016">
    <property type="protein sequence ID" value="GED70666.1"/>
    <property type="molecule type" value="Genomic_DNA"/>
</dbReference>
<proteinExistence type="predicted"/>
<organism evidence="2 3">
    <name type="scientific">Brevibacillus reuszeri</name>
    <dbReference type="NCBI Taxonomy" id="54915"/>
    <lineage>
        <taxon>Bacteria</taxon>
        <taxon>Bacillati</taxon>
        <taxon>Bacillota</taxon>
        <taxon>Bacilli</taxon>
        <taxon>Bacillales</taxon>
        <taxon>Paenibacillaceae</taxon>
        <taxon>Brevibacillus</taxon>
    </lineage>
</organism>
<dbReference type="PATRIC" id="fig|54915.3.peg.1281"/>
<accession>A0A0K9YUV6</accession>
<dbReference type="AlphaFoldDB" id="A0A0K9YUV6"/>
<dbReference type="Proteomes" id="UP000319578">
    <property type="component" value="Unassembled WGS sequence"/>
</dbReference>
<evidence type="ECO:0000313" key="4">
    <source>
        <dbReference type="Proteomes" id="UP000319578"/>
    </source>
</evidence>
<name>A0A0K9YUV6_9BACL</name>
<comment type="caution">
    <text evidence="2">The sequence shown here is derived from an EMBL/GenBank/DDBJ whole genome shotgun (WGS) entry which is preliminary data.</text>
</comment>
<dbReference type="RefSeq" id="WP_049738557.1">
    <property type="nucleotide sequence ID" value="NZ_BJON01000016.1"/>
</dbReference>
<dbReference type="EMBL" id="LGIQ01000007">
    <property type="protein sequence ID" value="KNB72504.1"/>
    <property type="molecule type" value="Genomic_DNA"/>
</dbReference>
<sequence>MLEKILELKSQSKSIAQIAKECGLTVGQVKYRLQKDKSKQDPVATADSKVSQRLLSRAEHEWQLPAFYGRDLVKVMAQGPTVLFVYWEITWPRMRMVASYMQADFRYIQKGLRIYDVTERLFDGKNANDIKDVLVSEEAHSWYVNDVAPGRTYIVDFGLYEQGRFCPILRSDPVITPRNTKAVWGEPLVDPVKNSATPSWYENFSSYSLYSKSTK</sequence>
<reference evidence="3" key="1">
    <citation type="submission" date="2015-07" db="EMBL/GenBank/DDBJ databases">
        <title>Genome sequencing project for genomic taxonomy and phylogenomics of Bacillus-like bacteria.</title>
        <authorList>
            <person name="Liu B."/>
            <person name="Wang J."/>
            <person name="Zhu Y."/>
            <person name="Liu G."/>
            <person name="Chen Q."/>
            <person name="Chen Z."/>
            <person name="Lan J."/>
            <person name="Che J."/>
            <person name="Ge C."/>
            <person name="Shi H."/>
            <person name="Pan Z."/>
            <person name="Liu X."/>
        </authorList>
    </citation>
    <scope>NUCLEOTIDE SEQUENCE [LARGE SCALE GENOMIC DNA]</scope>
    <source>
        <strain evidence="3">DSM 9887</strain>
    </source>
</reference>
<dbReference type="STRING" id="54915.ADS79_11600"/>
<protein>
    <recommendedName>
        <fullName evidence="5">DUF4912 domain-containing protein</fullName>
    </recommendedName>
</protein>
<dbReference type="OrthoDB" id="9812700at2"/>
<evidence type="ECO:0000313" key="3">
    <source>
        <dbReference type="Proteomes" id="UP000036834"/>
    </source>
</evidence>
<dbReference type="InterPro" id="IPR032585">
    <property type="entry name" value="DUF4912"/>
</dbReference>
<evidence type="ECO:0008006" key="5">
    <source>
        <dbReference type="Google" id="ProtNLM"/>
    </source>
</evidence>
<keyword evidence="4" id="KW-1185">Reference proteome</keyword>
<gene>
    <name evidence="2" type="ORF">ADS79_11600</name>
    <name evidence="1" type="ORF">BRE01_43680</name>
</gene>
<evidence type="ECO:0000313" key="2">
    <source>
        <dbReference type="EMBL" id="KNB72504.1"/>
    </source>
</evidence>
<reference evidence="2" key="2">
    <citation type="submission" date="2015-07" db="EMBL/GenBank/DDBJ databases">
        <title>MeaNS - Measles Nucleotide Surveillance Program.</title>
        <authorList>
            <person name="Tran T."/>
            <person name="Druce J."/>
        </authorList>
    </citation>
    <scope>NUCLEOTIDE SEQUENCE</scope>
    <source>
        <strain evidence="2">DSM 9887</strain>
    </source>
</reference>